<keyword evidence="1" id="KW-0472">Membrane</keyword>
<feature type="transmembrane region" description="Helical" evidence="1">
    <location>
        <begin position="27"/>
        <end position="49"/>
    </location>
</feature>
<dbReference type="AlphaFoldDB" id="A0A011NJS3"/>
<name>A0A011NJS3_9PROT</name>
<accession>A0A011NJS3</accession>
<dbReference type="Proteomes" id="UP000021816">
    <property type="component" value="Unassembled WGS sequence"/>
</dbReference>
<proteinExistence type="predicted"/>
<reference evidence="2 3" key="1">
    <citation type="submission" date="2014-02" db="EMBL/GenBank/DDBJ databases">
        <title>Expanding our view of genomic diversity in Candidatus Accumulibacter clades.</title>
        <authorList>
            <person name="Skennerton C.T."/>
            <person name="Barr J.J."/>
            <person name="Slater F.R."/>
            <person name="Bond P.L."/>
            <person name="Tyson G.W."/>
        </authorList>
    </citation>
    <scope>NUCLEOTIDE SEQUENCE [LARGE SCALE GENOMIC DNA]</scope>
    <source>
        <strain evidence="3">BA-92</strain>
    </source>
</reference>
<evidence type="ECO:0000313" key="2">
    <source>
        <dbReference type="EMBL" id="EXI82988.1"/>
    </source>
</evidence>
<comment type="caution">
    <text evidence="2">The sequence shown here is derived from an EMBL/GenBank/DDBJ whole genome shotgun (WGS) entry which is preliminary data.</text>
</comment>
<evidence type="ECO:0000256" key="1">
    <source>
        <dbReference type="SAM" id="Phobius"/>
    </source>
</evidence>
<dbReference type="PATRIC" id="fig|1454003.3.peg.226"/>
<gene>
    <name evidence="2" type="ORF">AW10_00222</name>
</gene>
<organism evidence="2 3">
    <name type="scientific">Candidatus Accumulibacter appositus</name>
    <dbReference type="NCBI Taxonomy" id="1454003"/>
    <lineage>
        <taxon>Bacteria</taxon>
        <taxon>Pseudomonadati</taxon>
        <taxon>Pseudomonadota</taxon>
        <taxon>Betaproteobacteria</taxon>
        <taxon>Candidatus Accumulibacter</taxon>
    </lineage>
</organism>
<dbReference type="EMBL" id="JEMX01000007">
    <property type="protein sequence ID" value="EXI82988.1"/>
    <property type="molecule type" value="Genomic_DNA"/>
</dbReference>
<sequence>MERKFQWPGECRVEQTFLTQTAGRAGGIGMIVSAAVLRLLGLAVTKMVLANSAKRNP</sequence>
<keyword evidence="1" id="KW-0812">Transmembrane</keyword>
<keyword evidence="1" id="KW-1133">Transmembrane helix</keyword>
<evidence type="ECO:0000313" key="3">
    <source>
        <dbReference type="Proteomes" id="UP000021816"/>
    </source>
</evidence>
<dbReference type="STRING" id="1454003.AW10_00222"/>
<protein>
    <submittedName>
        <fullName evidence="2">Uncharacterized protein</fullName>
    </submittedName>
</protein>